<dbReference type="InterPro" id="IPR054333">
    <property type="entry name" value="REase-ARP-assoc"/>
</dbReference>
<dbReference type="Proteomes" id="UP000184130">
    <property type="component" value="Unassembled WGS sequence"/>
</dbReference>
<dbReference type="AlphaFoldDB" id="A0A1M6SCH2"/>
<evidence type="ECO:0000313" key="1">
    <source>
        <dbReference type="EMBL" id="SHK42464.1"/>
    </source>
</evidence>
<dbReference type="Pfam" id="PF22558">
    <property type="entry name" value="REase-ARP"/>
    <property type="match status" value="1"/>
</dbReference>
<name>A0A1M6SCH2_XYLRU</name>
<gene>
    <name evidence="1" type="ORF">SAMN05216463_103116</name>
</gene>
<accession>A0A1M6SCH2</accession>
<reference evidence="1 2" key="1">
    <citation type="submission" date="2016-11" db="EMBL/GenBank/DDBJ databases">
        <authorList>
            <person name="Jaros S."/>
            <person name="Januszkiewicz K."/>
            <person name="Wedrychowicz H."/>
        </authorList>
    </citation>
    <scope>NUCLEOTIDE SEQUENCE [LARGE SCALE GENOMIC DNA]</scope>
    <source>
        <strain evidence="1 2">KHT3</strain>
    </source>
</reference>
<sequence>MYNMNKSEILARIKKKVYYAELPSKMDVSILNDNLYIIIDADGVLQNMQNDASAFEGWVFCIKSFFPDIAHVVIDWENPDFSLEEKILANQKKHFNRFLLRVVWFVENYTWATVAESKKEVIEMFTRSFSLLTLNFPLQNSKNKSEKDEKDRKMKYEAMLETAVYQYLSTLGNANHQLPMGLFDGAVSKATAITPGGASQADLWRIDNDMFCVYELKDCINSDNTHVGIITELMFYANVLHRLLITNEIKYPHEADKFRTDKREKASRGLELILDAIHEHSISHIKAVLLTDRLHPLIEYAKEQLLGEMSIGMAAIKFEHSTVLQLMPAELIPAPTYKELQGAQQIRVLQTLPQFNGVKGGGTWKAGLQNIQLPYIIEDGQEATNIYPSIREAAIEYFRKNGIGWWKSHDAINIPTGHMLSSQISCVNHLFPFMKGEESSALLLILNSIQHKYHFTSILPNPLDKNDSNGNVCFEFVWKNRSLLGERTEKRGAMCTSIDAVIYAETSDSKRILIPIEWKYVETYEHKRAPQVSIDRYPSRIHTYSNIKEWNETYEYDPLYELVRQTLLVENIIWSNDTVFPVDNYLHINVIPNGNKELLKDISTYAQGLKDVSKFIVVDPKELMSPIKATHSDLYNYLDERYWQ</sequence>
<evidence type="ECO:0000313" key="2">
    <source>
        <dbReference type="Proteomes" id="UP000184130"/>
    </source>
</evidence>
<organism evidence="1 2">
    <name type="scientific">Xylanibacter ruminicola</name>
    <name type="common">Prevotella ruminicola</name>
    <dbReference type="NCBI Taxonomy" id="839"/>
    <lineage>
        <taxon>Bacteria</taxon>
        <taxon>Pseudomonadati</taxon>
        <taxon>Bacteroidota</taxon>
        <taxon>Bacteroidia</taxon>
        <taxon>Bacteroidales</taxon>
        <taxon>Prevotellaceae</taxon>
        <taxon>Xylanibacter</taxon>
    </lineage>
</organism>
<dbReference type="EMBL" id="FRBD01000003">
    <property type="protein sequence ID" value="SHK42464.1"/>
    <property type="molecule type" value="Genomic_DNA"/>
</dbReference>
<proteinExistence type="predicted"/>
<protein>
    <submittedName>
        <fullName evidence="1">Uncharacterized protein</fullName>
    </submittedName>
</protein>